<reference evidence="9" key="1">
    <citation type="journal article" date="2021" name="PeerJ">
        <title>Extensive microbial diversity within the chicken gut microbiome revealed by metagenomics and culture.</title>
        <authorList>
            <person name="Gilroy R."/>
            <person name="Ravi A."/>
            <person name="Getino M."/>
            <person name="Pursley I."/>
            <person name="Horton D.L."/>
            <person name="Alikhan N.F."/>
            <person name="Baker D."/>
            <person name="Gharbi K."/>
            <person name="Hall N."/>
            <person name="Watson M."/>
            <person name="Adriaenssens E.M."/>
            <person name="Foster-Nyarko E."/>
            <person name="Jarju S."/>
            <person name="Secka A."/>
            <person name="Antonio M."/>
            <person name="Oren A."/>
            <person name="Chaudhuri R.R."/>
            <person name="La Ragione R."/>
            <person name="Hildebrand F."/>
            <person name="Pallen M.J."/>
        </authorList>
    </citation>
    <scope>NUCLEOTIDE SEQUENCE</scope>
    <source>
        <strain evidence="9">CHK156-179</strain>
    </source>
</reference>
<dbReference type="FunFam" id="1.10.275.10:FF:000002">
    <property type="entry name" value="Argininosuccinate lyase"/>
    <property type="match status" value="1"/>
</dbReference>
<dbReference type="FunFam" id="1.20.200.10:FF:000015">
    <property type="entry name" value="argininosuccinate lyase isoform X2"/>
    <property type="match status" value="1"/>
</dbReference>
<evidence type="ECO:0000256" key="5">
    <source>
        <dbReference type="ARBA" id="ARBA00023239"/>
    </source>
</evidence>
<evidence type="ECO:0000313" key="9">
    <source>
        <dbReference type="EMBL" id="HJA02139.1"/>
    </source>
</evidence>
<dbReference type="GO" id="GO:0005829">
    <property type="term" value="C:cytosol"/>
    <property type="evidence" value="ECO:0007669"/>
    <property type="project" value="TreeGrafter"/>
</dbReference>
<dbReference type="Pfam" id="PF00206">
    <property type="entry name" value="Lyase_1"/>
    <property type="match status" value="1"/>
</dbReference>
<dbReference type="AlphaFoldDB" id="A0A9D2H1E2"/>
<proteinExistence type="inferred from homology"/>
<evidence type="ECO:0000256" key="3">
    <source>
        <dbReference type="ARBA" id="ARBA00022571"/>
    </source>
</evidence>
<dbReference type="InterPro" id="IPR029419">
    <property type="entry name" value="Arg_succ_lyase_C"/>
</dbReference>
<comment type="similarity">
    <text evidence="6">Belongs to the lyase 1 family. Argininosuccinate lyase subfamily.</text>
</comment>
<dbReference type="Gene3D" id="1.20.200.10">
    <property type="entry name" value="Fumarase/aspartase (Central domain)"/>
    <property type="match status" value="1"/>
</dbReference>
<evidence type="ECO:0000256" key="4">
    <source>
        <dbReference type="ARBA" id="ARBA00022605"/>
    </source>
</evidence>
<dbReference type="FunFam" id="1.10.40.30:FF:000001">
    <property type="entry name" value="Argininosuccinate lyase"/>
    <property type="match status" value="1"/>
</dbReference>
<organism evidence="9 10">
    <name type="scientific">Candidatus Gallimonas gallistercoris</name>
    <dbReference type="NCBI Taxonomy" id="2838602"/>
    <lineage>
        <taxon>Bacteria</taxon>
        <taxon>Bacillati</taxon>
        <taxon>Bacillota</taxon>
        <taxon>Clostridia</taxon>
        <taxon>Candidatus Gallimonas</taxon>
    </lineage>
</organism>
<dbReference type="NCBIfam" id="TIGR00838">
    <property type="entry name" value="argH"/>
    <property type="match status" value="1"/>
</dbReference>
<protein>
    <recommendedName>
        <fullName evidence="2 6">Argininosuccinate lyase</fullName>
        <shortName evidence="6">ASAL</shortName>
        <ecNumber evidence="2 6">4.3.2.1</ecNumber>
    </recommendedName>
    <alternativeName>
        <fullName evidence="6">Arginosuccinase</fullName>
    </alternativeName>
</protein>
<comment type="catalytic activity">
    <reaction evidence="6">
        <text>2-(N(omega)-L-arginino)succinate = fumarate + L-arginine</text>
        <dbReference type="Rhea" id="RHEA:24020"/>
        <dbReference type="ChEBI" id="CHEBI:29806"/>
        <dbReference type="ChEBI" id="CHEBI:32682"/>
        <dbReference type="ChEBI" id="CHEBI:57472"/>
        <dbReference type="EC" id="4.3.2.1"/>
    </reaction>
</comment>
<keyword evidence="5 6" id="KW-0456">Lyase</keyword>
<comment type="subcellular location">
    <subcellularLocation>
        <location evidence="6">Cytoplasm</location>
    </subcellularLocation>
</comment>
<gene>
    <name evidence="6 9" type="primary">argH</name>
    <name evidence="9" type="ORF">H9797_02010</name>
</gene>
<dbReference type="Proteomes" id="UP000824221">
    <property type="component" value="Unassembled WGS sequence"/>
</dbReference>
<keyword evidence="3 6" id="KW-0055">Arginine biosynthesis</keyword>
<dbReference type="InterPro" id="IPR022761">
    <property type="entry name" value="Fumarate_lyase_N"/>
</dbReference>
<evidence type="ECO:0000259" key="8">
    <source>
        <dbReference type="Pfam" id="PF14698"/>
    </source>
</evidence>
<comment type="caution">
    <text evidence="9">The sequence shown here is derived from an EMBL/GenBank/DDBJ whole genome shotgun (WGS) entry which is preliminary data.</text>
</comment>
<keyword evidence="6" id="KW-0963">Cytoplasm</keyword>
<evidence type="ECO:0000256" key="1">
    <source>
        <dbReference type="ARBA" id="ARBA00004941"/>
    </source>
</evidence>
<feature type="domain" description="Argininosuccinate lyase C-terminal" evidence="8">
    <location>
        <begin position="362"/>
        <end position="424"/>
    </location>
</feature>
<dbReference type="CDD" id="cd01359">
    <property type="entry name" value="Argininosuccinate_lyase"/>
    <property type="match status" value="1"/>
</dbReference>
<dbReference type="InterPro" id="IPR009049">
    <property type="entry name" value="Argininosuccinate_lyase"/>
</dbReference>
<dbReference type="PANTHER" id="PTHR43814">
    <property type="entry name" value="ARGININOSUCCINATE LYASE"/>
    <property type="match status" value="1"/>
</dbReference>
<evidence type="ECO:0000256" key="2">
    <source>
        <dbReference type="ARBA" id="ARBA00012338"/>
    </source>
</evidence>
<dbReference type="EMBL" id="DXAJ01000033">
    <property type="protein sequence ID" value="HJA02139.1"/>
    <property type="molecule type" value="Genomic_DNA"/>
</dbReference>
<reference evidence="9" key="2">
    <citation type="submission" date="2021-04" db="EMBL/GenBank/DDBJ databases">
        <authorList>
            <person name="Gilroy R."/>
        </authorList>
    </citation>
    <scope>NUCLEOTIDE SEQUENCE</scope>
    <source>
        <strain evidence="9">CHK156-179</strain>
    </source>
</reference>
<dbReference type="PRINTS" id="PR00145">
    <property type="entry name" value="ARGSUCLYASE"/>
</dbReference>
<dbReference type="GO" id="GO:0004056">
    <property type="term" value="F:argininosuccinate lyase activity"/>
    <property type="evidence" value="ECO:0007669"/>
    <property type="project" value="UniProtKB-UniRule"/>
</dbReference>
<dbReference type="PROSITE" id="PS00163">
    <property type="entry name" value="FUMARATE_LYASES"/>
    <property type="match status" value="1"/>
</dbReference>
<sequence length="458" mass="51177">MKLWEGRFDAPTAADADAFNESLSFDKKLYRADITASVAHATMLGETNIIPPEEAALIVDGLKGILKDIDEGTLAVQGAEDIHSFVENELVKRIGEVGKKLHTARSRNDQVATDLRLYVRDSIDKLILVLHSFVTTLTMVAHENIKCILPGYTHLRRAQPVNLAQFLNAYSEMFLRDMERLEDCRKRVNVMPLGSAALAGTSFPIDRNITKKLLKFDDISNCSIDAVSDRDFVAEYLFCLTEVMLHLSRLSEDTILYTSDEFGFWEISDAYSTGSSIMPQKKNPDIPELIRGKCGRVIGDLTGFLATLKALPLAYDKDLQEDKEALFDAEKTVFDCVTVFHAMFKEMKFNSGAMFRAAEGGFSTATDVADYLSKKGVPFRDAHAITGKLVRYCIEHEKTLRDLSLKEFKAVSDVFERDVTGVVLARTSAESRDSVGGSSQLAARKALIRIRNRLKRYN</sequence>
<evidence type="ECO:0000259" key="7">
    <source>
        <dbReference type="Pfam" id="PF00206"/>
    </source>
</evidence>
<evidence type="ECO:0000313" key="10">
    <source>
        <dbReference type="Proteomes" id="UP000824221"/>
    </source>
</evidence>
<dbReference type="Gene3D" id="1.10.275.10">
    <property type="entry name" value="Fumarase/aspartase (N-terminal domain)"/>
    <property type="match status" value="1"/>
</dbReference>
<dbReference type="InterPro" id="IPR000362">
    <property type="entry name" value="Fumarate_lyase_fam"/>
</dbReference>
<name>A0A9D2H1E2_9FIRM</name>
<dbReference type="HAMAP" id="MF_00006">
    <property type="entry name" value="Arg_succ_lyase"/>
    <property type="match status" value="1"/>
</dbReference>
<comment type="pathway">
    <text evidence="1 6">Amino-acid biosynthesis; L-arginine biosynthesis; L-arginine from L-ornithine and carbamoyl phosphate: step 3/3.</text>
</comment>
<feature type="domain" description="Fumarate lyase N-terminal" evidence="7">
    <location>
        <begin position="6"/>
        <end position="299"/>
    </location>
</feature>
<dbReference type="InterPro" id="IPR020557">
    <property type="entry name" value="Fumarate_lyase_CS"/>
</dbReference>
<keyword evidence="4 6" id="KW-0028">Amino-acid biosynthesis</keyword>
<dbReference type="GO" id="GO:0042450">
    <property type="term" value="P:L-arginine biosynthetic process via ornithine"/>
    <property type="evidence" value="ECO:0007669"/>
    <property type="project" value="UniProtKB-UniRule"/>
</dbReference>
<evidence type="ECO:0000256" key="6">
    <source>
        <dbReference type="HAMAP-Rule" id="MF_00006"/>
    </source>
</evidence>
<dbReference type="EC" id="4.3.2.1" evidence="2 6"/>
<dbReference type="InterPro" id="IPR024083">
    <property type="entry name" value="Fumarase/histidase_N"/>
</dbReference>
<dbReference type="InterPro" id="IPR008948">
    <property type="entry name" value="L-Aspartase-like"/>
</dbReference>
<dbReference type="PRINTS" id="PR00149">
    <property type="entry name" value="FUMRATELYASE"/>
</dbReference>
<dbReference type="Gene3D" id="1.10.40.30">
    <property type="entry name" value="Fumarase/aspartase (C-terminal domain)"/>
    <property type="match status" value="1"/>
</dbReference>
<dbReference type="PANTHER" id="PTHR43814:SF1">
    <property type="entry name" value="ARGININOSUCCINATE LYASE"/>
    <property type="match status" value="1"/>
</dbReference>
<accession>A0A9D2H1E2</accession>
<dbReference type="Pfam" id="PF14698">
    <property type="entry name" value="ASL_C2"/>
    <property type="match status" value="1"/>
</dbReference>
<dbReference type="SUPFAM" id="SSF48557">
    <property type="entry name" value="L-aspartase-like"/>
    <property type="match status" value="1"/>
</dbReference>